<keyword evidence="2 3" id="KW-0064">Aspartyl protease</keyword>
<dbReference type="GO" id="GO:0006508">
    <property type="term" value="P:proteolysis"/>
    <property type="evidence" value="ECO:0007669"/>
    <property type="project" value="UniProtKB-KW"/>
</dbReference>
<keyword evidence="4" id="KW-0732">Signal</keyword>
<evidence type="ECO:0000256" key="1">
    <source>
        <dbReference type="ARBA" id="ARBA00007447"/>
    </source>
</evidence>
<accession>A0A4P9Y5W5</accession>
<dbReference type="InterPro" id="IPR001969">
    <property type="entry name" value="Aspartic_peptidase_AS"/>
</dbReference>
<dbReference type="InterPro" id="IPR001461">
    <property type="entry name" value="Aspartic_peptidase_A1"/>
</dbReference>
<dbReference type="EMBL" id="KZ987835">
    <property type="protein sequence ID" value="RKP14436.1"/>
    <property type="molecule type" value="Genomic_DNA"/>
</dbReference>
<gene>
    <name evidence="6" type="ORF">BJ684DRAFT_19157</name>
</gene>
<keyword evidence="3" id="KW-0378">Hydrolase</keyword>
<evidence type="ECO:0000256" key="3">
    <source>
        <dbReference type="RuleBase" id="RU000454"/>
    </source>
</evidence>
<sequence>MILNALLLLTLTVMAMLITEARSDEMVLYAGAPTPSPTASLVRRFYRQAPAPAPAPTSAPPPGSQVTAMTKKAIPGGGTRYVTTYRIRRPAPANPVTTTAMATGAIAGVAAGAAVTAAGQVAGAAGQAAQQVSQASAMVHGDHPVMSVSPTGERLYTYALRGSAADLFTLVMNFGRPRSAQASALLQFNVLVDTGSSEIWVASTDCKGGLCDGHPMYNPSESSANPQIMEPKRKSITYGSGTVSFVRDVTDDVIIQTTGLSASIAVRHRFCLVSDVSGTDLFTSSANLTRKDGIIGFAPTKSNIAYVMYQSGLITSPTWSFHMRGPRRVQPGSAGGHVVFGGSSPQHMTQAPVHVKAELGPNWYLPLVNVTIQDAKRHIIRSNAPKGDFRGRAQRVWVDSGVNALITPSALIFHNLHISLGFQPVPTAPDTWRVKCSRLSKIPFLQIHLEGIILSLNGKDITYDAGGGWCNSWLRKPKTDNPDPSWVLGSPVLHAYASVWKLDTNGGPISIGFAPAAGGDDE</sequence>
<dbReference type="CDD" id="cd05471">
    <property type="entry name" value="pepsin_like"/>
    <property type="match status" value="1"/>
</dbReference>
<dbReference type="InterPro" id="IPR034164">
    <property type="entry name" value="Pepsin-like_dom"/>
</dbReference>
<dbReference type="SUPFAM" id="SSF50630">
    <property type="entry name" value="Acid proteases"/>
    <property type="match status" value="1"/>
</dbReference>
<protein>
    <submittedName>
        <fullName evidence="6">Aspartic peptidase domain-containing protein</fullName>
    </submittedName>
</protein>
<feature type="chain" id="PRO_5020340026" evidence="4">
    <location>
        <begin position="24"/>
        <end position="522"/>
    </location>
</feature>
<keyword evidence="7" id="KW-1185">Reference proteome</keyword>
<dbReference type="InterPro" id="IPR033121">
    <property type="entry name" value="PEPTIDASE_A1"/>
</dbReference>
<dbReference type="PANTHER" id="PTHR47966:SF51">
    <property type="entry name" value="BETA-SITE APP-CLEAVING ENZYME, ISOFORM A-RELATED"/>
    <property type="match status" value="1"/>
</dbReference>
<name>A0A4P9Y5W5_9FUNG</name>
<dbReference type="OrthoDB" id="771136at2759"/>
<dbReference type="InterPro" id="IPR021109">
    <property type="entry name" value="Peptidase_aspartic_dom_sf"/>
</dbReference>
<evidence type="ECO:0000313" key="6">
    <source>
        <dbReference type="EMBL" id="RKP14436.1"/>
    </source>
</evidence>
<dbReference type="Gene3D" id="2.40.70.10">
    <property type="entry name" value="Acid Proteases"/>
    <property type="match status" value="2"/>
</dbReference>
<keyword evidence="3" id="KW-0645">Protease</keyword>
<dbReference type="PROSITE" id="PS51767">
    <property type="entry name" value="PEPTIDASE_A1"/>
    <property type="match status" value="1"/>
</dbReference>
<dbReference type="PRINTS" id="PR00792">
    <property type="entry name" value="PEPSIN"/>
</dbReference>
<evidence type="ECO:0000313" key="7">
    <source>
        <dbReference type="Proteomes" id="UP000267251"/>
    </source>
</evidence>
<dbReference type="Proteomes" id="UP000267251">
    <property type="component" value="Unassembled WGS sequence"/>
</dbReference>
<organism evidence="6 7">
    <name type="scientific">Piptocephalis cylindrospora</name>
    <dbReference type="NCBI Taxonomy" id="1907219"/>
    <lineage>
        <taxon>Eukaryota</taxon>
        <taxon>Fungi</taxon>
        <taxon>Fungi incertae sedis</taxon>
        <taxon>Zoopagomycota</taxon>
        <taxon>Zoopagomycotina</taxon>
        <taxon>Zoopagomycetes</taxon>
        <taxon>Zoopagales</taxon>
        <taxon>Piptocephalidaceae</taxon>
        <taxon>Piptocephalis</taxon>
    </lineage>
</organism>
<dbReference type="PANTHER" id="PTHR47966">
    <property type="entry name" value="BETA-SITE APP-CLEAVING ENZYME, ISOFORM A-RELATED"/>
    <property type="match status" value="1"/>
</dbReference>
<evidence type="ECO:0000256" key="2">
    <source>
        <dbReference type="ARBA" id="ARBA00022750"/>
    </source>
</evidence>
<proteinExistence type="inferred from homology"/>
<comment type="similarity">
    <text evidence="1 3">Belongs to the peptidase A1 family.</text>
</comment>
<dbReference type="GO" id="GO:0004190">
    <property type="term" value="F:aspartic-type endopeptidase activity"/>
    <property type="evidence" value="ECO:0007669"/>
    <property type="project" value="UniProtKB-KW"/>
</dbReference>
<feature type="domain" description="Peptidase A1" evidence="5">
    <location>
        <begin position="168"/>
        <end position="514"/>
    </location>
</feature>
<feature type="signal peptide" evidence="4">
    <location>
        <begin position="1"/>
        <end position="23"/>
    </location>
</feature>
<evidence type="ECO:0000256" key="4">
    <source>
        <dbReference type="SAM" id="SignalP"/>
    </source>
</evidence>
<reference evidence="7" key="1">
    <citation type="journal article" date="2018" name="Nat. Microbiol.">
        <title>Leveraging single-cell genomics to expand the fungal tree of life.</title>
        <authorList>
            <person name="Ahrendt S.R."/>
            <person name="Quandt C.A."/>
            <person name="Ciobanu D."/>
            <person name="Clum A."/>
            <person name="Salamov A."/>
            <person name="Andreopoulos B."/>
            <person name="Cheng J.F."/>
            <person name="Woyke T."/>
            <person name="Pelin A."/>
            <person name="Henrissat B."/>
            <person name="Reynolds N.K."/>
            <person name="Benny G.L."/>
            <person name="Smith M.E."/>
            <person name="James T.Y."/>
            <person name="Grigoriev I.V."/>
        </authorList>
    </citation>
    <scope>NUCLEOTIDE SEQUENCE [LARGE SCALE GENOMIC DNA]</scope>
</reference>
<dbReference type="Pfam" id="PF00026">
    <property type="entry name" value="Asp"/>
    <property type="match status" value="1"/>
</dbReference>
<dbReference type="PROSITE" id="PS00141">
    <property type="entry name" value="ASP_PROTEASE"/>
    <property type="match status" value="1"/>
</dbReference>
<dbReference type="AlphaFoldDB" id="A0A4P9Y5W5"/>
<evidence type="ECO:0000259" key="5">
    <source>
        <dbReference type="PROSITE" id="PS51767"/>
    </source>
</evidence>